<evidence type="ECO:0000259" key="1">
    <source>
        <dbReference type="PROSITE" id="PS50995"/>
    </source>
</evidence>
<dbReference type="InterPro" id="IPR000835">
    <property type="entry name" value="HTH_MarR-typ"/>
</dbReference>
<dbReference type="SUPFAM" id="SSF46785">
    <property type="entry name" value="Winged helix' DNA-binding domain"/>
    <property type="match status" value="1"/>
</dbReference>
<dbReference type="InterPro" id="IPR036388">
    <property type="entry name" value="WH-like_DNA-bd_sf"/>
</dbReference>
<sequence length="166" mass="18231">MLGGMTAMTPARTEPDLSFLLDHTGHVLRTRMAEALAEIGLTARMHCVLVHALEQERTQIQLAEIGDMDKTTMVVTVDALEKAGLAERRPSSKDRRARIIAVTEKGAEVARRSQEIADGVHRAALASLPDDEREVLLRAMNRLVTGHLATPAEAPQGIRRARQRAK</sequence>
<dbReference type="SMART" id="SM00347">
    <property type="entry name" value="HTH_MARR"/>
    <property type="match status" value="1"/>
</dbReference>
<keyword evidence="3" id="KW-1185">Reference proteome</keyword>
<organism evidence="2 3">
    <name type="scientific">Planotetraspora phitsanulokensis</name>
    <dbReference type="NCBI Taxonomy" id="575192"/>
    <lineage>
        <taxon>Bacteria</taxon>
        <taxon>Bacillati</taxon>
        <taxon>Actinomycetota</taxon>
        <taxon>Actinomycetes</taxon>
        <taxon>Streptosporangiales</taxon>
        <taxon>Streptosporangiaceae</taxon>
        <taxon>Planotetraspora</taxon>
    </lineage>
</organism>
<gene>
    <name evidence="2" type="ORF">Pph01_47890</name>
</gene>
<dbReference type="Proteomes" id="UP000622547">
    <property type="component" value="Unassembled WGS sequence"/>
</dbReference>
<dbReference type="Pfam" id="PF12802">
    <property type="entry name" value="MarR_2"/>
    <property type="match status" value="1"/>
</dbReference>
<evidence type="ECO:0000313" key="3">
    <source>
        <dbReference type="Proteomes" id="UP000622547"/>
    </source>
</evidence>
<dbReference type="GO" id="GO:0006950">
    <property type="term" value="P:response to stress"/>
    <property type="evidence" value="ECO:0007669"/>
    <property type="project" value="TreeGrafter"/>
</dbReference>
<dbReference type="AlphaFoldDB" id="A0A8J3XHA2"/>
<dbReference type="InterPro" id="IPR036390">
    <property type="entry name" value="WH_DNA-bd_sf"/>
</dbReference>
<dbReference type="PRINTS" id="PR00598">
    <property type="entry name" value="HTHMARR"/>
</dbReference>
<dbReference type="PROSITE" id="PS50995">
    <property type="entry name" value="HTH_MARR_2"/>
    <property type="match status" value="1"/>
</dbReference>
<feature type="domain" description="HTH marR-type" evidence="1">
    <location>
        <begin position="14"/>
        <end position="145"/>
    </location>
</feature>
<dbReference type="PANTHER" id="PTHR33164:SF43">
    <property type="entry name" value="HTH-TYPE TRANSCRIPTIONAL REPRESSOR YETL"/>
    <property type="match status" value="1"/>
</dbReference>
<dbReference type="InterPro" id="IPR039422">
    <property type="entry name" value="MarR/SlyA-like"/>
</dbReference>
<reference evidence="2 3" key="1">
    <citation type="submission" date="2021-01" db="EMBL/GenBank/DDBJ databases">
        <title>Whole genome shotgun sequence of Planotetraspora phitsanulokensis NBRC 104273.</title>
        <authorList>
            <person name="Komaki H."/>
            <person name="Tamura T."/>
        </authorList>
    </citation>
    <scope>NUCLEOTIDE SEQUENCE [LARGE SCALE GENOMIC DNA]</scope>
    <source>
        <strain evidence="2 3">NBRC 104273</strain>
    </source>
</reference>
<dbReference type="PANTHER" id="PTHR33164">
    <property type="entry name" value="TRANSCRIPTIONAL REGULATOR, MARR FAMILY"/>
    <property type="match status" value="1"/>
</dbReference>
<accession>A0A8J3XHA2</accession>
<comment type="caution">
    <text evidence="2">The sequence shown here is derived from an EMBL/GenBank/DDBJ whole genome shotgun (WGS) entry which is preliminary data.</text>
</comment>
<dbReference type="EMBL" id="BOOP01000022">
    <property type="protein sequence ID" value="GII39786.1"/>
    <property type="molecule type" value="Genomic_DNA"/>
</dbReference>
<proteinExistence type="predicted"/>
<protein>
    <submittedName>
        <fullName evidence="2">MarR family transcriptional regulator</fullName>
    </submittedName>
</protein>
<evidence type="ECO:0000313" key="2">
    <source>
        <dbReference type="EMBL" id="GII39786.1"/>
    </source>
</evidence>
<dbReference type="Gene3D" id="1.10.10.10">
    <property type="entry name" value="Winged helix-like DNA-binding domain superfamily/Winged helix DNA-binding domain"/>
    <property type="match status" value="1"/>
</dbReference>
<dbReference type="GO" id="GO:0003700">
    <property type="term" value="F:DNA-binding transcription factor activity"/>
    <property type="evidence" value="ECO:0007669"/>
    <property type="project" value="InterPro"/>
</dbReference>
<name>A0A8J3XHA2_9ACTN</name>